<evidence type="ECO:0000259" key="2">
    <source>
        <dbReference type="Pfam" id="PF12680"/>
    </source>
</evidence>
<dbReference type="KEGG" id="ppel:H6H00_21515"/>
<evidence type="ECO:0000313" key="3">
    <source>
        <dbReference type="EMBL" id="QNG50773.1"/>
    </source>
</evidence>
<evidence type="ECO:0000256" key="1">
    <source>
        <dbReference type="SAM" id="MobiDB-lite"/>
    </source>
</evidence>
<dbReference type="SUPFAM" id="SSF54427">
    <property type="entry name" value="NTF2-like"/>
    <property type="match status" value="1"/>
</dbReference>
<organism evidence="3 4">
    <name type="scientific">Pseudonocardia petroleophila</name>
    <dbReference type="NCBI Taxonomy" id="37331"/>
    <lineage>
        <taxon>Bacteria</taxon>
        <taxon>Bacillati</taxon>
        <taxon>Actinomycetota</taxon>
        <taxon>Actinomycetes</taxon>
        <taxon>Pseudonocardiales</taxon>
        <taxon>Pseudonocardiaceae</taxon>
        <taxon>Pseudonocardia</taxon>
    </lineage>
</organism>
<dbReference type="Pfam" id="PF12680">
    <property type="entry name" value="SnoaL_2"/>
    <property type="match status" value="1"/>
</dbReference>
<dbReference type="Proteomes" id="UP000515728">
    <property type="component" value="Chromosome"/>
</dbReference>
<dbReference type="EMBL" id="CP060131">
    <property type="protein sequence ID" value="QNG50773.1"/>
    <property type="molecule type" value="Genomic_DNA"/>
</dbReference>
<dbReference type="RefSeq" id="WP_185717534.1">
    <property type="nucleotide sequence ID" value="NZ_BAAAWI010000001.1"/>
</dbReference>
<keyword evidence="4" id="KW-1185">Reference proteome</keyword>
<dbReference type="InterPro" id="IPR032710">
    <property type="entry name" value="NTF2-like_dom_sf"/>
</dbReference>
<feature type="domain" description="SnoaL-like" evidence="2">
    <location>
        <begin position="14"/>
        <end position="111"/>
    </location>
</feature>
<name>A0A7G7MDB2_9PSEU</name>
<accession>A0A7G7MDB2</accession>
<feature type="compositionally biased region" description="Basic and acidic residues" evidence="1">
    <location>
        <begin position="115"/>
        <end position="131"/>
    </location>
</feature>
<dbReference type="InterPro" id="IPR037401">
    <property type="entry name" value="SnoaL-like"/>
</dbReference>
<dbReference type="AlphaFoldDB" id="A0A7G7MDB2"/>
<feature type="region of interest" description="Disordered" evidence="1">
    <location>
        <begin position="115"/>
        <end position="155"/>
    </location>
</feature>
<sequence>MHPLVALMRRFAVDWLGRADPSACAEIMDPGYAILIGGHTLDGRDDAYIPGTLAQLRRFPGLLLSVQDLWTDGERVALRFTEHGPSEADGGQPAAWTGIGLFDWNGTRLTRNVTEEDYHSRRRQLAERASDPVESPAPAPWAAQPEPADPAAERSVREWLAAGDLAPAVLDDGWTGRPTPPLLDVTRVEVGELFSAGPRVAFQAVQHGRYLGGLPGTQGREGREASMSVVGMVGPDGRGRVVRDRVGLRRAVRA</sequence>
<feature type="compositionally biased region" description="Low complexity" evidence="1">
    <location>
        <begin position="140"/>
        <end position="150"/>
    </location>
</feature>
<proteinExistence type="predicted"/>
<protein>
    <submittedName>
        <fullName evidence="3">Nuclear transport factor 2 family protein</fullName>
    </submittedName>
</protein>
<dbReference type="Gene3D" id="3.10.450.50">
    <property type="match status" value="1"/>
</dbReference>
<evidence type="ECO:0000313" key="4">
    <source>
        <dbReference type="Proteomes" id="UP000515728"/>
    </source>
</evidence>
<gene>
    <name evidence="3" type="ORF">H6H00_21515</name>
</gene>
<reference evidence="3 4" key="1">
    <citation type="submission" date="2020-08" db="EMBL/GenBank/DDBJ databases">
        <authorList>
            <person name="Mo P."/>
        </authorList>
    </citation>
    <scope>NUCLEOTIDE SEQUENCE [LARGE SCALE GENOMIC DNA]</scope>
    <source>
        <strain evidence="3 4">CGMCC 4.1532</strain>
    </source>
</reference>